<dbReference type="GO" id="GO:0016740">
    <property type="term" value="F:transferase activity"/>
    <property type="evidence" value="ECO:0007669"/>
    <property type="project" value="InterPro"/>
</dbReference>
<dbReference type="EMBL" id="MFUO01000013">
    <property type="protein sequence ID" value="OGI84018.1"/>
    <property type="molecule type" value="Genomic_DNA"/>
</dbReference>
<dbReference type="InterPro" id="IPR012340">
    <property type="entry name" value="NA-bd_OB-fold"/>
</dbReference>
<comment type="subunit">
    <text evidence="5">Part of the 50S ribosomal subunit. Forms a bridge to the 30S subunit in the 70S ribosome.</text>
</comment>
<dbReference type="Pfam" id="PF00181">
    <property type="entry name" value="Ribosomal_L2_N"/>
    <property type="match status" value="1"/>
</dbReference>
<dbReference type="InterPro" id="IPR022671">
    <property type="entry name" value="Ribosomal_uL2_CS"/>
</dbReference>
<dbReference type="FunFam" id="2.30.30.30:FF:000001">
    <property type="entry name" value="50S ribosomal protein L2"/>
    <property type="match status" value="1"/>
</dbReference>
<dbReference type="Pfam" id="PF03947">
    <property type="entry name" value="Ribosomal_L2_C"/>
    <property type="match status" value="1"/>
</dbReference>
<evidence type="ECO:0000256" key="4">
    <source>
        <dbReference type="ARBA" id="ARBA00035242"/>
    </source>
</evidence>
<keyword evidence="5" id="KW-0694">RNA-binding</keyword>
<dbReference type="SMART" id="SM01383">
    <property type="entry name" value="Ribosomal_L2"/>
    <property type="match status" value="1"/>
</dbReference>
<proteinExistence type="inferred from homology"/>
<dbReference type="NCBIfam" id="TIGR01171">
    <property type="entry name" value="rplB_bact"/>
    <property type="match status" value="1"/>
</dbReference>
<dbReference type="FunFam" id="4.10.950.10:FF:000001">
    <property type="entry name" value="50S ribosomal protein L2"/>
    <property type="match status" value="1"/>
</dbReference>
<keyword evidence="2 5" id="KW-0689">Ribosomal protein</keyword>
<dbReference type="InterPro" id="IPR022669">
    <property type="entry name" value="Ribosomal_uL2_C"/>
</dbReference>
<dbReference type="Gene3D" id="2.30.30.30">
    <property type="match status" value="1"/>
</dbReference>
<reference evidence="9 10" key="1">
    <citation type="journal article" date="2016" name="Nat. Commun.">
        <title>Thousands of microbial genomes shed light on interconnected biogeochemical processes in an aquifer system.</title>
        <authorList>
            <person name="Anantharaman K."/>
            <person name="Brown C.T."/>
            <person name="Hug L.A."/>
            <person name="Sharon I."/>
            <person name="Castelle C.J."/>
            <person name="Probst A.J."/>
            <person name="Thomas B.C."/>
            <person name="Singh A."/>
            <person name="Wilkins M.J."/>
            <person name="Karaoz U."/>
            <person name="Brodie E.L."/>
            <person name="Williams K.H."/>
            <person name="Hubbard S.S."/>
            <person name="Banfield J.F."/>
        </authorList>
    </citation>
    <scope>NUCLEOTIDE SEQUENCE [LARGE SCALE GENOMIC DNA]</scope>
</reference>
<dbReference type="SUPFAM" id="SSF50249">
    <property type="entry name" value="Nucleic acid-binding proteins"/>
    <property type="match status" value="1"/>
</dbReference>
<feature type="region of interest" description="Disordered" evidence="6">
    <location>
        <begin position="219"/>
        <end position="279"/>
    </location>
</feature>
<dbReference type="PIRSF" id="PIRSF002158">
    <property type="entry name" value="Ribosomal_L2"/>
    <property type="match status" value="1"/>
</dbReference>
<dbReference type="Gene3D" id="4.10.950.10">
    <property type="entry name" value="Ribosomal protein L2, domain 3"/>
    <property type="match status" value="1"/>
</dbReference>
<comment type="function">
    <text evidence="5">One of the primary rRNA binding proteins. Required for association of the 30S and 50S subunits to form the 70S ribosome, for tRNA binding and peptide bond formation. It has been suggested to have peptidyltransferase activity; this is somewhat controversial. Makes several contacts with the 16S rRNA in the 70S ribosome.</text>
</comment>
<keyword evidence="3 5" id="KW-0687">Ribonucleoprotein</keyword>
<dbReference type="InterPro" id="IPR002171">
    <property type="entry name" value="Ribosomal_uL2"/>
</dbReference>
<feature type="domain" description="Large ribosomal subunit protein uL2 C-terminal" evidence="7">
    <location>
        <begin position="123"/>
        <end position="252"/>
    </location>
</feature>
<accession>A0A1F6WQ58</accession>
<sequence length="279" mass="30897">MKTYHPSTPSRRNTVTIEYRKVLTGDKPEKSLTHGFKRSMGRNNQGRITVQHKGGGNKRLYRDIDFKMNKMDIPGKITTIEYDPNRSAFIGVVIYADGEKRYIVLPKTAKAGDSFLVSKTAPIVPGNRTLLSRIPVGTYVHNVEVKAGAGAKLVRSAGAYAQIVANDAGYTSVKMPSSEIRKIDENSFATIGEVSNSDHHLVKYGKAGRSRWRGIRPTVRGSVMNPVDHPYGGGEGKQGRGTRRPKTRHGKVTGGRKTRTPKKYSNHLVTTRRKVGKKR</sequence>
<evidence type="ECO:0000256" key="5">
    <source>
        <dbReference type="HAMAP-Rule" id="MF_01320"/>
    </source>
</evidence>
<dbReference type="PROSITE" id="PS00467">
    <property type="entry name" value="RIBOSOMAL_L2"/>
    <property type="match status" value="1"/>
</dbReference>
<gene>
    <name evidence="5" type="primary">rplB</name>
    <name evidence="9" type="ORF">A2903_00440</name>
</gene>
<dbReference type="InterPro" id="IPR014722">
    <property type="entry name" value="Rib_uL2_dom2"/>
</dbReference>
<evidence type="ECO:0000256" key="3">
    <source>
        <dbReference type="ARBA" id="ARBA00023274"/>
    </source>
</evidence>
<evidence type="ECO:0000313" key="10">
    <source>
        <dbReference type="Proteomes" id="UP000178184"/>
    </source>
</evidence>
<dbReference type="GO" id="GO:0019843">
    <property type="term" value="F:rRNA binding"/>
    <property type="evidence" value="ECO:0007669"/>
    <property type="project" value="UniProtKB-UniRule"/>
</dbReference>
<dbReference type="PANTHER" id="PTHR13691:SF5">
    <property type="entry name" value="LARGE RIBOSOMAL SUBUNIT PROTEIN UL2M"/>
    <property type="match status" value="1"/>
</dbReference>
<dbReference type="GO" id="GO:0003735">
    <property type="term" value="F:structural constituent of ribosome"/>
    <property type="evidence" value="ECO:0007669"/>
    <property type="project" value="InterPro"/>
</dbReference>
<dbReference type="InterPro" id="IPR008991">
    <property type="entry name" value="Translation_prot_SH3-like_sf"/>
</dbReference>
<dbReference type="InterPro" id="IPR005880">
    <property type="entry name" value="Ribosomal_uL2_bac/org-type"/>
</dbReference>
<dbReference type="GO" id="GO:0006412">
    <property type="term" value="P:translation"/>
    <property type="evidence" value="ECO:0007669"/>
    <property type="project" value="UniProtKB-UniRule"/>
</dbReference>
<dbReference type="SUPFAM" id="SSF50104">
    <property type="entry name" value="Translation proteins SH3-like domain"/>
    <property type="match status" value="1"/>
</dbReference>
<evidence type="ECO:0000256" key="2">
    <source>
        <dbReference type="ARBA" id="ARBA00022980"/>
    </source>
</evidence>
<dbReference type="PANTHER" id="PTHR13691">
    <property type="entry name" value="RIBOSOMAL PROTEIN L2"/>
    <property type="match status" value="1"/>
</dbReference>
<organism evidence="9 10">
    <name type="scientific">Candidatus Nomurabacteria bacterium RIFCSPLOWO2_01_FULL_33_17</name>
    <dbReference type="NCBI Taxonomy" id="1801764"/>
    <lineage>
        <taxon>Bacteria</taxon>
        <taxon>Candidatus Nomuraibacteriota</taxon>
    </lineage>
</organism>
<feature type="compositionally biased region" description="Basic residues" evidence="6">
    <location>
        <begin position="240"/>
        <end position="279"/>
    </location>
</feature>
<name>A0A1F6WQ58_9BACT</name>
<dbReference type="InterPro" id="IPR014726">
    <property type="entry name" value="Ribosomal_uL2_dom3"/>
</dbReference>
<dbReference type="HAMAP" id="MF_01320_B">
    <property type="entry name" value="Ribosomal_uL2_B"/>
    <property type="match status" value="1"/>
</dbReference>
<protein>
    <recommendedName>
        <fullName evidence="4 5">Large ribosomal subunit protein uL2</fullName>
    </recommendedName>
</protein>
<dbReference type="SMART" id="SM01382">
    <property type="entry name" value="Ribosomal_L2_C"/>
    <property type="match status" value="1"/>
</dbReference>
<dbReference type="STRING" id="1801764.A2903_00440"/>
<evidence type="ECO:0000313" key="9">
    <source>
        <dbReference type="EMBL" id="OGI84018.1"/>
    </source>
</evidence>
<comment type="caution">
    <text evidence="9">The sequence shown here is derived from an EMBL/GenBank/DDBJ whole genome shotgun (WGS) entry which is preliminary data.</text>
</comment>
<dbReference type="GO" id="GO:0015934">
    <property type="term" value="C:large ribosomal subunit"/>
    <property type="evidence" value="ECO:0007669"/>
    <property type="project" value="InterPro"/>
</dbReference>
<dbReference type="Gene3D" id="2.40.50.140">
    <property type="entry name" value="Nucleic acid-binding proteins"/>
    <property type="match status" value="1"/>
</dbReference>
<evidence type="ECO:0000259" key="8">
    <source>
        <dbReference type="SMART" id="SM01383"/>
    </source>
</evidence>
<comment type="similarity">
    <text evidence="1 5">Belongs to the universal ribosomal protein uL2 family.</text>
</comment>
<dbReference type="AlphaFoldDB" id="A0A1F6WQ58"/>
<keyword evidence="5" id="KW-0699">rRNA-binding</keyword>
<evidence type="ECO:0000256" key="6">
    <source>
        <dbReference type="SAM" id="MobiDB-lite"/>
    </source>
</evidence>
<feature type="domain" description="Large ribosomal subunit protein uL2 RNA-binding" evidence="8">
    <location>
        <begin position="41"/>
        <end position="118"/>
    </location>
</feature>
<dbReference type="InterPro" id="IPR022666">
    <property type="entry name" value="Ribosomal_uL2_RNA-bd_dom"/>
</dbReference>
<evidence type="ECO:0000259" key="7">
    <source>
        <dbReference type="SMART" id="SM01382"/>
    </source>
</evidence>
<dbReference type="Proteomes" id="UP000178184">
    <property type="component" value="Unassembled WGS sequence"/>
</dbReference>
<evidence type="ECO:0000256" key="1">
    <source>
        <dbReference type="ARBA" id="ARBA00005636"/>
    </source>
</evidence>